<organism evidence="10">
    <name type="scientific">Rangifer tarandus granti papillomavirus</name>
    <dbReference type="NCBI Taxonomy" id="1489729"/>
    <lineage>
        <taxon>Viruses</taxon>
        <taxon>Monodnaviria</taxon>
        <taxon>Shotokuvirae</taxon>
        <taxon>Cossaviricota</taxon>
        <taxon>Papovaviricetes</taxon>
        <taxon>Zurhausenvirales</taxon>
        <taxon>Papillomaviridae</taxon>
    </lineage>
</organism>
<dbReference type="InterPro" id="IPR011222">
    <property type="entry name" value="dsDNA_vir_gr_I_capsid"/>
</dbReference>
<dbReference type="Pfam" id="PF00500">
    <property type="entry name" value="Late_protein_L1"/>
    <property type="match status" value="1"/>
</dbReference>
<evidence type="ECO:0000256" key="3">
    <source>
        <dbReference type="ARBA" id="ARBA00022581"/>
    </source>
</evidence>
<keyword evidence="4 8" id="KW-1161">Viral attachment to host cell</keyword>
<comment type="subunit">
    <text evidence="8">Self-assembles into homopentamers. The capsid has an icosahedral symmetry and consists of 72 capsomers, with each capsomer being a pentamer of L1. Interacts with the minor capsid protein L2; this interaction is necessary for viral genome encapsidation.</text>
</comment>
<dbReference type="GO" id="GO:0019062">
    <property type="term" value="P:virion attachment to host cell"/>
    <property type="evidence" value="ECO:0007669"/>
    <property type="project" value="UniProtKB-UniRule"/>
</dbReference>
<dbReference type="InterPro" id="IPR036973">
    <property type="entry name" value="Capsid_L1_sf_Papillomavir"/>
</dbReference>
<feature type="region of interest" description="Disordered" evidence="9">
    <location>
        <begin position="473"/>
        <end position="494"/>
    </location>
</feature>
<dbReference type="SUPFAM" id="SSF88648">
    <property type="entry name" value="Group I dsDNA viruses"/>
    <property type="match status" value="1"/>
</dbReference>
<dbReference type="GO" id="GO:0005198">
    <property type="term" value="F:structural molecule activity"/>
    <property type="evidence" value="ECO:0007669"/>
    <property type="project" value="InterPro"/>
</dbReference>
<dbReference type="Gene3D" id="2.60.175.20">
    <property type="entry name" value="Major capsid L1 (late) superfamily, Papillomavirus"/>
    <property type="match status" value="1"/>
</dbReference>
<accession>A0A077D6V2</accession>
<proteinExistence type="inferred from homology"/>
<protein>
    <recommendedName>
        <fullName evidence="8">Major capsid protein L1</fullName>
    </recommendedName>
</protein>
<keyword evidence="7 8" id="KW-1160">Virus entry into host cell</keyword>
<comment type="subcellular location">
    <subcellularLocation>
        <location evidence="1 8">Virion</location>
    </subcellularLocation>
</comment>
<evidence type="ECO:0000256" key="1">
    <source>
        <dbReference type="ARBA" id="ARBA00004328"/>
    </source>
</evidence>
<dbReference type="PRINTS" id="PR00865">
    <property type="entry name" value="HPVCAPSIDL1"/>
</dbReference>
<evidence type="ECO:0000313" key="10">
    <source>
        <dbReference type="EMBL" id="AIL27681.1"/>
    </source>
</evidence>
<dbReference type="InterPro" id="IPR002210">
    <property type="entry name" value="Capsid_L1_Papillomavir"/>
</dbReference>
<feature type="compositionally biased region" description="Polar residues" evidence="9">
    <location>
        <begin position="477"/>
        <end position="486"/>
    </location>
</feature>
<dbReference type="GO" id="GO:0039620">
    <property type="term" value="C:T=7 icosahedral viral capsid"/>
    <property type="evidence" value="ECO:0007669"/>
    <property type="project" value="UniProtKB-KW"/>
</dbReference>
<evidence type="ECO:0000256" key="2">
    <source>
        <dbReference type="ARBA" id="ARBA00022561"/>
    </source>
</evidence>
<name>A0A077D6V2_9PAPI</name>
<dbReference type="EMBL" id="KJ719447">
    <property type="protein sequence ID" value="AIL27681.1"/>
    <property type="molecule type" value="Genomic_DNA"/>
</dbReference>
<sequence>MALWQQNQKLFLPPVPVTKVLCTETYVKRRNIFYHGETERLLTVGHPFFKVEDKKIPKVSSNQYRVFRVRLPDPNQFALPDQSLHNPEKERLVWTVTGVQVSRGQPLYGAVSGHPLFNFFQDAENLGRRKPDKVTTDSRKMSGLDVKQQQLLLVGCAPPLGEYWDKALPCSDDHRDPGDCPPIELKTKVIEDGDMMEIGWGAANFKELNANKADVPLDLVNEICLYPDYLKMTEEATGNRLFFFARREQSYIRHVYTRSGKETEAIPTDHKFLSDTYANNPAHFYGVPSGSLVTTEGQIFNRPYWLYQAQGMNNGVCWNNNLFITVGDNTRGGNLAISIGANGKAPDSYDDTAINLYQRHVEEYKLAIIVELCSVELTAETVAHLQAMNPDVLQTWEINMQPPPSSVLENTYRFASGATKCQTPASADETKDPYDGYTFWEVDLREKLSLDLDQFQLGRRFLATQGLGCSIRKRKVGQSSSRNGSSTKRRRAGR</sequence>
<evidence type="ECO:0000256" key="6">
    <source>
        <dbReference type="ARBA" id="ARBA00022921"/>
    </source>
</evidence>
<evidence type="ECO:0000256" key="9">
    <source>
        <dbReference type="SAM" id="MobiDB-lite"/>
    </source>
</evidence>
<evidence type="ECO:0000256" key="4">
    <source>
        <dbReference type="ARBA" id="ARBA00022804"/>
    </source>
</evidence>
<dbReference type="GO" id="GO:0046718">
    <property type="term" value="P:symbiont entry into host cell"/>
    <property type="evidence" value="ECO:0007669"/>
    <property type="project" value="UniProtKB-UniRule"/>
</dbReference>
<evidence type="ECO:0000256" key="5">
    <source>
        <dbReference type="ARBA" id="ARBA00022844"/>
    </source>
</evidence>
<reference evidence="10" key="1">
    <citation type="journal article" date="2014" name="PLoS ONE">
        <title>Metagenomic Survey for Viruses in Western Arctic Caribou, Alaska, through Iterative Assembly of Taxonomic Units.</title>
        <authorList>
            <person name="Schurch A.C."/>
            <person name="Schipper D."/>
            <person name="Bijl M.A."/>
            <person name="Dau J."/>
            <person name="Beckmen K.B."/>
            <person name="Schapendonk C.M."/>
            <person name="Raj V.S."/>
            <person name="Osterhaus A.D."/>
            <person name="Haagmans B.L."/>
            <person name="Tryland M."/>
            <person name="Smits S.L."/>
        </authorList>
    </citation>
    <scope>NUCLEOTIDE SEQUENCE</scope>
    <source>
        <strain evidence="10">VS700028</strain>
    </source>
</reference>
<keyword evidence="6 8" id="KW-0426">Late protein</keyword>
<keyword evidence="2 8" id="KW-0167">Capsid protein</keyword>
<keyword evidence="5 8" id="KW-0946">Virion</keyword>
<keyword evidence="8" id="KW-1145">T=7 icosahedral capsid protein</keyword>
<comment type="similarity">
    <text evidence="8">Belongs to the papillomaviridae L1 protein family.</text>
</comment>
<keyword evidence="3 8" id="KW-0945">Host-virus interaction</keyword>
<comment type="function">
    <text evidence="8">Forms an icosahedral capsid with a T=7 symmetry and a 50 nm diameter. The capsid is composed of 72 pentamers linked to each other by disulfide bonds and associated with L2 proteins. Binds to heparan sulfate proteoglycans on cell surface of basal layer keratinocytes to provide initial virion attachment. This binding mediates a conformational change in the virus capsid that facilitates efficient infection. The virion enters the host cell via endocytosis. During virus trafficking, L1 protein dissociates from the viral DNA and the genomic DNA is released to the host nucleus. The virion assembly takes place within the cell nucleus. Encapsulates the genomic DNA together with protein L2.</text>
</comment>
<evidence type="ECO:0000256" key="7">
    <source>
        <dbReference type="ARBA" id="ARBA00023296"/>
    </source>
</evidence>
<evidence type="ECO:0000256" key="8">
    <source>
        <dbReference type="RuleBase" id="RU361248"/>
    </source>
</evidence>
<gene>
    <name evidence="8" type="primary">L1</name>
</gene>